<feature type="region of interest" description="Disordered" evidence="4">
    <location>
        <begin position="374"/>
        <end position="417"/>
    </location>
</feature>
<dbReference type="Proteomes" id="UP000823823">
    <property type="component" value="Unassembled WGS sequence"/>
</dbReference>
<dbReference type="PRINTS" id="PR00038">
    <property type="entry name" value="HTHLUXR"/>
</dbReference>
<sequence length="417" mass="44244">MLTAELDPTPGPARHRPGELVRPAATPATVMEVFTRAARQVRRLVHYDAGAWMMADPVSGLPGAPSLLENLSAPVPCCAEHWRAGFVDADAVRFPPLARSASPATTLRACTRSGNAADPHWGARFRWCAHPLGFLDELRLVLRVDTTPWAMLTLWRHEESDPFTTAETELMGSLSQPLGASVRRAVRESLAASVGGGEPPGVLTFDQDGCLLSLNAHAGAWLEQLPRQELVPTGFGLSVPAWLLVTAARSAKSLRRGGDGVCSTLVQSIHGRWLVGRATGTRDATGAPAGTVVVLESAGPALRAPVLARACGLTEREQEIAQLIARGAGTAQIADALFLSAHTVRDHVKSLLQKVGVCSRGELVATLYTEQARPSDVDAGRGEGLPGPDGSLDRGMAAPAAGHWDEGARRDRARDRQ</sequence>
<evidence type="ECO:0000313" key="7">
    <source>
        <dbReference type="Proteomes" id="UP000823823"/>
    </source>
</evidence>
<evidence type="ECO:0000259" key="5">
    <source>
        <dbReference type="PROSITE" id="PS50043"/>
    </source>
</evidence>
<dbReference type="EMBL" id="DWZH01000008">
    <property type="protein sequence ID" value="HJB09147.1"/>
    <property type="molecule type" value="Genomic_DNA"/>
</dbReference>
<dbReference type="InterPro" id="IPR029016">
    <property type="entry name" value="GAF-like_dom_sf"/>
</dbReference>
<dbReference type="CDD" id="cd06170">
    <property type="entry name" value="LuxR_C_like"/>
    <property type="match status" value="1"/>
</dbReference>
<evidence type="ECO:0000313" key="6">
    <source>
        <dbReference type="EMBL" id="HJB09147.1"/>
    </source>
</evidence>
<dbReference type="PANTHER" id="PTHR44688:SF16">
    <property type="entry name" value="DNA-BINDING TRANSCRIPTIONAL ACTIVATOR DEVR_DOSR"/>
    <property type="match status" value="1"/>
</dbReference>
<accession>A0A9D2LAP6</accession>
<comment type="caution">
    <text evidence="6">The sequence shown here is derived from an EMBL/GenBank/DDBJ whole genome shotgun (WGS) entry which is preliminary data.</text>
</comment>
<gene>
    <name evidence="6" type="ORF">H9786_01245</name>
</gene>
<dbReference type="AlphaFoldDB" id="A0A9D2LAP6"/>
<dbReference type="GO" id="GO:0006355">
    <property type="term" value="P:regulation of DNA-templated transcription"/>
    <property type="evidence" value="ECO:0007669"/>
    <property type="project" value="InterPro"/>
</dbReference>
<evidence type="ECO:0000256" key="2">
    <source>
        <dbReference type="ARBA" id="ARBA00023125"/>
    </source>
</evidence>
<dbReference type="SMART" id="SM00421">
    <property type="entry name" value="HTH_LUXR"/>
    <property type="match status" value="1"/>
</dbReference>
<evidence type="ECO:0000256" key="4">
    <source>
        <dbReference type="SAM" id="MobiDB-lite"/>
    </source>
</evidence>
<dbReference type="PANTHER" id="PTHR44688">
    <property type="entry name" value="DNA-BINDING TRANSCRIPTIONAL ACTIVATOR DEVR_DOSR"/>
    <property type="match status" value="1"/>
</dbReference>
<dbReference type="GO" id="GO:0003677">
    <property type="term" value="F:DNA binding"/>
    <property type="evidence" value="ECO:0007669"/>
    <property type="project" value="UniProtKB-KW"/>
</dbReference>
<reference evidence="6" key="2">
    <citation type="submission" date="2021-04" db="EMBL/GenBank/DDBJ databases">
        <authorList>
            <person name="Gilroy R."/>
        </authorList>
    </citation>
    <scope>NUCLEOTIDE SEQUENCE</scope>
    <source>
        <strain evidence="6">ChiHjej13B12-24818</strain>
    </source>
</reference>
<dbReference type="Gene3D" id="3.30.450.40">
    <property type="match status" value="1"/>
</dbReference>
<name>A0A9D2LAP6_9MICO</name>
<feature type="domain" description="HTH luxR-type" evidence="5">
    <location>
        <begin position="306"/>
        <end position="371"/>
    </location>
</feature>
<evidence type="ECO:0000256" key="1">
    <source>
        <dbReference type="ARBA" id="ARBA00023015"/>
    </source>
</evidence>
<dbReference type="SUPFAM" id="SSF46894">
    <property type="entry name" value="C-terminal effector domain of the bipartite response regulators"/>
    <property type="match status" value="1"/>
</dbReference>
<organism evidence="6 7">
    <name type="scientific">Candidatus Brachybacterium merdavium</name>
    <dbReference type="NCBI Taxonomy" id="2838513"/>
    <lineage>
        <taxon>Bacteria</taxon>
        <taxon>Bacillati</taxon>
        <taxon>Actinomycetota</taxon>
        <taxon>Actinomycetes</taxon>
        <taxon>Micrococcales</taxon>
        <taxon>Dermabacteraceae</taxon>
        <taxon>Brachybacterium</taxon>
    </lineage>
</organism>
<reference evidence="6" key="1">
    <citation type="journal article" date="2021" name="PeerJ">
        <title>Extensive microbial diversity within the chicken gut microbiome revealed by metagenomics and culture.</title>
        <authorList>
            <person name="Gilroy R."/>
            <person name="Ravi A."/>
            <person name="Getino M."/>
            <person name="Pursley I."/>
            <person name="Horton D.L."/>
            <person name="Alikhan N.F."/>
            <person name="Baker D."/>
            <person name="Gharbi K."/>
            <person name="Hall N."/>
            <person name="Watson M."/>
            <person name="Adriaenssens E.M."/>
            <person name="Foster-Nyarko E."/>
            <person name="Jarju S."/>
            <person name="Secka A."/>
            <person name="Antonio M."/>
            <person name="Oren A."/>
            <person name="Chaudhuri R.R."/>
            <person name="La Ragione R."/>
            <person name="Hildebrand F."/>
            <person name="Pallen M.J."/>
        </authorList>
    </citation>
    <scope>NUCLEOTIDE SEQUENCE</scope>
    <source>
        <strain evidence="6">ChiHjej13B12-24818</strain>
    </source>
</reference>
<dbReference type="InterPro" id="IPR000792">
    <property type="entry name" value="Tscrpt_reg_LuxR_C"/>
</dbReference>
<feature type="compositionally biased region" description="Basic and acidic residues" evidence="4">
    <location>
        <begin position="403"/>
        <end position="417"/>
    </location>
</feature>
<dbReference type="InterPro" id="IPR036388">
    <property type="entry name" value="WH-like_DNA-bd_sf"/>
</dbReference>
<dbReference type="Pfam" id="PF00196">
    <property type="entry name" value="GerE"/>
    <property type="match status" value="1"/>
</dbReference>
<proteinExistence type="predicted"/>
<keyword evidence="1" id="KW-0805">Transcription regulation</keyword>
<keyword evidence="2" id="KW-0238">DNA-binding</keyword>
<dbReference type="PROSITE" id="PS50043">
    <property type="entry name" value="HTH_LUXR_2"/>
    <property type="match status" value="1"/>
</dbReference>
<keyword evidence="3" id="KW-0804">Transcription</keyword>
<dbReference type="InterPro" id="IPR016032">
    <property type="entry name" value="Sig_transdc_resp-reg_C-effctor"/>
</dbReference>
<protein>
    <submittedName>
        <fullName evidence="6">Helix-turn-helix transcriptional regulator</fullName>
    </submittedName>
</protein>
<dbReference type="Gene3D" id="1.10.10.10">
    <property type="entry name" value="Winged helix-like DNA-binding domain superfamily/Winged helix DNA-binding domain"/>
    <property type="match status" value="1"/>
</dbReference>
<dbReference type="PROSITE" id="PS00622">
    <property type="entry name" value="HTH_LUXR_1"/>
    <property type="match status" value="1"/>
</dbReference>
<evidence type="ECO:0000256" key="3">
    <source>
        <dbReference type="ARBA" id="ARBA00023163"/>
    </source>
</evidence>